<keyword evidence="3" id="KW-0285">Flavoprotein</keyword>
<sequence length="556" mass="60302">MVGPAADAVNMCTAAGTVTGSVAAALQFFALAQCLIQEPWPKAAQVQNDTAFDFIVVGAGTAGSVLASRLADLDGVSVLLIEAGGDPPQESIIPGYHDVLKGTKYDWNFTTVNDKSSSQALKGGSQKQPRGKLLGGSGSISDMVYSRGFPEDYNDWAAAVGQEWGWDNVLEHFKKTEHMTDERIINSRNLMAYHGLAGEIEVGGTNRSTFPTEKFLEAFQEMGFSMVQDMTNPEQLGVGRFSHTIRNGQRDSAVTALLNKAAYGIGPKEHLEEMSIPVVKDLPVGENLHDHVMVVAFLATEKGTCTMEEKDKYMQTIQYLYNRSGSLSDTNSMGAYVALENETTKTKPKVPDFGMYPVCVPVNAGFYKGCEVALGYEDQICRELDTLNQDYELIAIAVVLLKPKSRGKVRLNSKNPFEAPLIYSGTFSNDDDLADFPRALTLAYGLANTTYFSGKRAFVVDLKVDACSLVSGDDKLRCQARALATPAWHAAGTAAMGSVLDARLRVRGVRGLRVVDASVMPTVVRGNTNAPVIMIAEQAADFIKEELNVVTHYDVE</sequence>
<evidence type="ECO:0000256" key="5">
    <source>
        <dbReference type="SAM" id="MobiDB-lite"/>
    </source>
</evidence>
<proteinExistence type="inferred from homology"/>
<reference evidence="8 9" key="1">
    <citation type="submission" date="2024-06" db="EMBL/GenBank/DDBJ databases">
        <title>A chromosome-level genome assembly of beet webworm, Loxostege sticticalis.</title>
        <authorList>
            <person name="Zhang Y."/>
        </authorList>
    </citation>
    <scope>NUCLEOTIDE SEQUENCE [LARGE SCALE GENOMIC DNA]</scope>
    <source>
        <strain evidence="8">AQ026</strain>
        <tissue evidence="8">Whole body</tissue>
    </source>
</reference>
<comment type="similarity">
    <text evidence="2">Belongs to the GMC oxidoreductase family.</text>
</comment>
<feature type="domain" description="Glucose-methanol-choline oxidoreductase C-terminal" evidence="7">
    <location>
        <begin position="403"/>
        <end position="536"/>
    </location>
</feature>
<keyword evidence="4" id="KW-0274">FAD</keyword>
<dbReference type="Gene3D" id="3.50.50.60">
    <property type="entry name" value="FAD/NAD(P)-binding domain"/>
    <property type="match status" value="2"/>
</dbReference>
<dbReference type="PANTHER" id="PTHR11552:SF147">
    <property type="entry name" value="CHOLINE DEHYDROGENASE, MITOCHONDRIAL"/>
    <property type="match status" value="1"/>
</dbReference>
<comment type="caution">
    <text evidence="8">The sequence shown here is derived from an EMBL/GenBank/DDBJ whole genome shotgun (WGS) entry which is preliminary data.</text>
</comment>
<dbReference type="Proteomes" id="UP001549920">
    <property type="component" value="Unassembled WGS sequence"/>
</dbReference>
<keyword evidence="9" id="KW-1185">Reference proteome</keyword>
<dbReference type="InterPro" id="IPR036188">
    <property type="entry name" value="FAD/NAD-bd_sf"/>
</dbReference>
<dbReference type="InterPro" id="IPR000172">
    <property type="entry name" value="GMC_OxRdtase_N"/>
</dbReference>
<dbReference type="EMBL" id="JBEUOH010000006">
    <property type="protein sequence ID" value="KAL0892636.1"/>
    <property type="molecule type" value="Genomic_DNA"/>
</dbReference>
<protein>
    <submittedName>
        <fullName evidence="8">Uncharacterized protein</fullName>
    </submittedName>
</protein>
<dbReference type="Pfam" id="PF00732">
    <property type="entry name" value="GMC_oxred_N"/>
    <property type="match status" value="1"/>
</dbReference>
<dbReference type="Gene3D" id="3.30.560.10">
    <property type="entry name" value="Glucose Oxidase, domain 3"/>
    <property type="match status" value="2"/>
</dbReference>
<comment type="cofactor">
    <cofactor evidence="1">
        <name>FAD</name>
        <dbReference type="ChEBI" id="CHEBI:57692"/>
    </cofactor>
</comment>
<evidence type="ECO:0000256" key="1">
    <source>
        <dbReference type="ARBA" id="ARBA00001974"/>
    </source>
</evidence>
<gene>
    <name evidence="8" type="ORF">ABMA27_014361</name>
</gene>
<evidence type="ECO:0000313" key="8">
    <source>
        <dbReference type="EMBL" id="KAL0892636.1"/>
    </source>
</evidence>
<dbReference type="InterPro" id="IPR007867">
    <property type="entry name" value="GMC_OxRtase_C"/>
</dbReference>
<feature type="region of interest" description="Disordered" evidence="5">
    <location>
        <begin position="116"/>
        <end position="135"/>
    </location>
</feature>
<evidence type="ECO:0000313" key="9">
    <source>
        <dbReference type="Proteomes" id="UP001549920"/>
    </source>
</evidence>
<dbReference type="PIRSF" id="PIRSF000137">
    <property type="entry name" value="Alcohol_oxidase"/>
    <property type="match status" value="1"/>
</dbReference>
<evidence type="ECO:0000256" key="3">
    <source>
        <dbReference type="ARBA" id="ARBA00022630"/>
    </source>
</evidence>
<dbReference type="PANTHER" id="PTHR11552">
    <property type="entry name" value="GLUCOSE-METHANOL-CHOLINE GMC OXIDOREDUCTASE"/>
    <property type="match status" value="1"/>
</dbReference>
<feature type="domain" description="Glucose-methanol-choline oxidoreductase N-terminal" evidence="6">
    <location>
        <begin position="52"/>
        <end position="261"/>
    </location>
</feature>
<dbReference type="SUPFAM" id="SSF51905">
    <property type="entry name" value="FAD/NAD(P)-binding domain"/>
    <property type="match status" value="1"/>
</dbReference>
<name>A0ABR3I8M7_LOXSC</name>
<evidence type="ECO:0000259" key="7">
    <source>
        <dbReference type="Pfam" id="PF05199"/>
    </source>
</evidence>
<feature type="compositionally biased region" description="Polar residues" evidence="5">
    <location>
        <begin position="116"/>
        <end position="128"/>
    </location>
</feature>
<dbReference type="InterPro" id="IPR012132">
    <property type="entry name" value="GMC_OxRdtase"/>
</dbReference>
<evidence type="ECO:0000256" key="2">
    <source>
        <dbReference type="ARBA" id="ARBA00010790"/>
    </source>
</evidence>
<evidence type="ECO:0000256" key="4">
    <source>
        <dbReference type="ARBA" id="ARBA00022827"/>
    </source>
</evidence>
<dbReference type="Pfam" id="PF05199">
    <property type="entry name" value="GMC_oxred_C"/>
    <property type="match status" value="1"/>
</dbReference>
<evidence type="ECO:0000259" key="6">
    <source>
        <dbReference type="Pfam" id="PF00732"/>
    </source>
</evidence>
<dbReference type="SUPFAM" id="SSF54373">
    <property type="entry name" value="FAD-linked reductases, C-terminal domain"/>
    <property type="match status" value="1"/>
</dbReference>
<accession>A0ABR3I8M7</accession>
<organism evidence="8 9">
    <name type="scientific">Loxostege sticticalis</name>
    <name type="common">Beet webworm moth</name>
    <dbReference type="NCBI Taxonomy" id="481309"/>
    <lineage>
        <taxon>Eukaryota</taxon>
        <taxon>Metazoa</taxon>
        <taxon>Ecdysozoa</taxon>
        <taxon>Arthropoda</taxon>
        <taxon>Hexapoda</taxon>
        <taxon>Insecta</taxon>
        <taxon>Pterygota</taxon>
        <taxon>Neoptera</taxon>
        <taxon>Endopterygota</taxon>
        <taxon>Lepidoptera</taxon>
        <taxon>Glossata</taxon>
        <taxon>Ditrysia</taxon>
        <taxon>Pyraloidea</taxon>
        <taxon>Crambidae</taxon>
        <taxon>Pyraustinae</taxon>
        <taxon>Loxostege</taxon>
    </lineage>
</organism>